<feature type="transmembrane region" description="Helical" evidence="5">
    <location>
        <begin position="179"/>
        <end position="201"/>
    </location>
</feature>
<dbReference type="STRING" id="6313.A0A0K0CWN9"/>
<dbReference type="PANTHER" id="PTHR23503">
    <property type="entry name" value="SOLUTE CARRIER FAMILY 2"/>
    <property type="match status" value="1"/>
</dbReference>
<evidence type="ECO:0000256" key="3">
    <source>
        <dbReference type="ARBA" id="ARBA00022989"/>
    </source>
</evidence>
<name>A0A0K0CWN9_ANGCA</name>
<dbReference type="Pfam" id="PF00083">
    <property type="entry name" value="Sugar_tr"/>
    <property type="match status" value="2"/>
</dbReference>
<dbReference type="SUPFAM" id="SSF103473">
    <property type="entry name" value="MFS general substrate transporter"/>
    <property type="match status" value="1"/>
</dbReference>
<evidence type="ECO:0000313" key="6">
    <source>
        <dbReference type="Proteomes" id="UP000035642"/>
    </source>
</evidence>
<evidence type="ECO:0000256" key="2">
    <source>
        <dbReference type="ARBA" id="ARBA00022692"/>
    </source>
</evidence>
<feature type="transmembrane region" description="Helical" evidence="5">
    <location>
        <begin position="330"/>
        <end position="353"/>
    </location>
</feature>
<dbReference type="Proteomes" id="UP000035642">
    <property type="component" value="Unassembled WGS sequence"/>
</dbReference>
<dbReference type="WBParaSite" id="ACAC_0000188101-mRNA-1">
    <property type="protein sequence ID" value="ACAC_0000188101-mRNA-1"/>
    <property type="gene ID" value="ACAC_0000188101"/>
</dbReference>
<keyword evidence="6" id="KW-1185">Reference proteome</keyword>
<evidence type="ECO:0000256" key="5">
    <source>
        <dbReference type="SAM" id="Phobius"/>
    </source>
</evidence>
<dbReference type="GO" id="GO:0016020">
    <property type="term" value="C:membrane"/>
    <property type="evidence" value="ECO:0007669"/>
    <property type="project" value="UniProtKB-SubCell"/>
</dbReference>
<evidence type="ECO:0000313" key="7">
    <source>
        <dbReference type="WBParaSite" id="ACAC_0000188101-mRNA-1"/>
    </source>
</evidence>
<reference evidence="6" key="1">
    <citation type="submission" date="2012-09" db="EMBL/GenBank/DDBJ databases">
        <authorList>
            <person name="Martin A.A."/>
        </authorList>
    </citation>
    <scope>NUCLEOTIDE SEQUENCE</scope>
</reference>
<dbReference type="InterPro" id="IPR036259">
    <property type="entry name" value="MFS_trans_sf"/>
</dbReference>
<dbReference type="AlphaFoldDB" id="A0A0K0CWN9"/>
<keyword evidence="4 5" id="KW-0472">Membrane</keyword>
<proteinExistence type="predicted"/>
<protein>
    <submittedName>
        <fullName evidence="7">MFS domain-containing protein</fullName>
    </submittedName>
</protein>
<dbReference type="InterPro" id="IPR045263">
    <property type="entry name" value="GLUT"/>
</dbReference>
<organism evidence="6 7">
    <name type="scientific">Angiostrongylus cantonensis</name>
    <name type="common">Rat lungworm</name>
    <dbReference type="NCBI Taxonomy" id="6313"/>
    <lineage>
        <taxon>Eukaryota</taxon>
        <taxon>Metazoa</taxon>
        <taxon>Ecdysozoa</taxon>
        <taxon>Nematoda</taxon>
        <taxon>Chromadorea</taxon>
        <taxon>Rhabditida</taxon>
        <taxon>Rhabditina</taxon>
        <taxon>Rhabditomorpha</taxon>
        <taxon>Strongyloidea</taxon>
        <taxon>Metastrongylidae</taxon>
        <taxon>Angiostrongylus</taxon>
    </lineage>
</organism>
<accession>A0A0K0CWN9</accession>
<dbReference type="GO" id="GO:0015149">
    <property type="term" value="F:hexose transmembrane transporter activity"/>
    <property type="evidence" value="ECO:0007669"/>
    <property type="project" value="TreeGrafter"/>
</dbReference>
<comment type="subcellular location">
    <subcellularLocation>
        <location evidence="1">Membrane</location>
    </subcellularLocation>
</comment>
<evidence type="ECO:0000256" key="4">
    <source>
        <dbReference type="ARBA" id="ARBA00023136"/>
    </source>
</evidence>
<feature type="transmembrane region" description="Helical" evidence="5">
    <location>
        <begin position="49"/>
        <end position="71"/>
    </location>
</feature>
<evidence type="ECO:0000256" key="1">
    <source>
        <dbReference type="ARBA" id="ARBA00004370"/>
    </source>
</evidence>
<feature type="transmembrane region" description="Helical" evidence="5">
    <location>
        <begin position="302"/>
        <end position="323"/>
    </location>
</feature>
<feature type="transmembrane region" description="Helical" evidence="5">
    <location>
        <begin position="117"/>
        <end position="137"/>
    </location>
</feature>
<dbReference type="Gene3D" id="1.20.1250.20">
    <property type="entry name" value="MFS general substrate transporter like domains"/>
    <property type="match status" value="2"/>
</dbReference>
<keyword evidence="3 5" id="KW-1133">Transmembrane helix</keyword>
<dbReference type="InterPro" id="IPR005828">
    <property type="entry name" value="MFS_sugar_transport-like"/>
</dbReference>
<feature type="transmembrane region" description="Helical" evidence="5">
    <location>
        <begin position="251"/>
        <end position="270"/>
    </location>
</feature>
<dbReference type="PANTHER" id="PTHR23503:SF106">
    <property type="entry name" value="MAJOR FACILITATOR SUPERFAMILY (MFS) PROFILE DOMAIN-CONTAINING PROTEIN"/>
    <property type="match status" value="1"/>
</dbReference>
<reference evidence="7" key="2">
    <citation type="submission" date="2017-02" db="UniProtKB">
        <authorList>
            <consortium name="WormBaseParasite"/>
        </authorList>
    </citation>
    <scope>IDENTIFICATION</scope>
</reference>
<feature type="transmembrane region" description="Helical" evidence="5">
    <location>
        <begin position="277"/>
        <end position="296"/>
    </location>
</feature>
<keyword evidence="2 5" id="KW-0812">Transmembrane</keyword>
<feature type="transmembrane region" description="Helical" evidence="5">
    <location>
        <begin position="213"/>
        <end position="239"/>
    </location>
</feature>
<sequence length="377" mass="41136">MKIVPCDTIGSSFEKVTPKTSDSTPSFSTVSKSTEMILGAGSPRLTTRLVFTAILSVLGGGFHFGFQVSIINPMSQLLQSFLLKNFERLILLPLLLDKKSRYSVVLTESELKLLWSTIAGSLFLGAAFGAYIISKIIEIHGPKHGILCSALVVHDSYGKCPAWRIDTKSSVLLIINDEFVLYHSIILAVTLFVPLYIISCCSTPSDMMQSISVAYRGVISSFGGFATNIGFIFASALGLPYAFGQKTSWPYAFYIESVPCLVSVTILHNYDTNPYRFSGILAVSFFGTFLLQSIGFTEHSAPLANCLSGLSGTLGATVSTFAVDRIGRRALVLGSLLLLAGVNTLMMVLVYCFDATKQSWIGWCFLLLFIAFLFLFR</sequence>
<feature type="transmembrane region" description="Helical" evidence="5">
    <location>
        <begin position="359"/>
        <end position="376"/>
    </location>
</feature>